<dbReference type="RefSeq" id="WP_245119799.1">
    <property type="nucleotide sequence ID" value="NZ_CP095061.1"/>
</dbReference>
<dbReference type="Proteomes" id="UP000830401">
    <property type="component" value="Chromosome"/>
</dbReference>
<protein>
    <recommendedName>
        <fullName evidence="3">Outer membrane protein beta-barrel domain-containing protein</fullName>
    </recommendedName>
</protein>
<dbReference type="EMBL" id="CP095061">
    <property type="protein sequence ID" value="UOQ65818.1"/>
    <property type="molecule type" value="Genomic_DNA"/>
</dbReference>
<accession>A0ABY4G4M1</accession>
<sequence>MAVNLGLGLGIGYGYGLNFGGSTKSSPALSLSVEKGIVDGIGPGVISVGGLLGYKSYSYEWSSYKAKWTNIYVAARGAYHYNFTANPKFDTYAGLSLAARIENYSNDYDDDALKDSYGGANLEVGIFAGGRYLLTDKVGVFTELGYDMSYMKLGVTAKF</sequence>
<organism evidence="1 2">
    <name type="scientific">Hymenobacter volaticus</name>
    <dbReference type="NCBI Taxonomy" id="2932254"/>
    <lineage>
        <taxon>Bacteria</taxon>
        <taxon>Pseudomonadati</taxon>
        <taxon>Bacteroidota</taxon>
        <taxon>Cytophagia</taxon>
        <taxon>Cytophagales</taxon>
        <taxon>Hymenobacteraceae</taxon>
        <taxon>Hymenobacter</taxon>
    </lineage>
</organism>
<gene>
    <name evidence="1" type="ORF">MUN86_20185</name>
</gene>
<evidence type="ECO:0000313" key="2">
    <source>
        <dbReference type="Proteomes" id="UP000830401"/>
    </source>
</evidence>
<keyword evidence="2" id="KW-1185">Reference proteome</keyword>
<reference evidence="1" key="1">
    <citation type="submission" date="2022-04" db="EMBL/GenBank/DDBJ databases">
        <title>Hymenobacter sp. isolated from the air.</title>
        <authorList>
            <person name="Won M."/>
            <person name="Lee C.-M."/>
            <person name="Woen H.-Y."/>
            <person name="Kwon S.-W."/>
        </authorList>
    </citation>
    <scope>NUCLEOTIDE SEQUENCE</scope>
    <source>
        <strain evidence="1">5420S-77</strain>
    </source>
</reference>
<evidence type="ECO:0000313" key="1">
    <source>
        <dbReference type="EMBL" id="UOQ65818.1"/>
    </source>
</evidence>
<name>A0ABY4G4M1_9BACT</name>
<evidence type="ECO:0008006" key="3">
    <source>
        <dbReference type="Google" id="ProtNLM"/>
    </source>
</evidence>
<proteinExistence type="predicted"/>